<dbReference type="VEuPathDB" id="TriTrypDB:TcCLB.437999.9"/>
<name>A0A2V2W6T8_TRYCR</name>
<dbReference type="VEuPathDB" id="TriTrypDB:ECC02_004776"/>
<reference evidence="2 3" key="1">
    <citation type="journal article" date="2018" name="Microb. Genom.">
        <title>Expanding an expanded genome: long-read sequencing of Trypanosoma cruzi.</title>
        <authorList>
            <person name="Berna L."/>
            <person name="Rodriguez M."/>
            <person name="Chiribao M.L."/>
            <person name="Parodi-Talice A."/>
            <person name="Pita S."/>
            <person name="Rijo G."/>
            <person name="Alvarez-Valin F."/>
            <person name="Robello C."/>
        </authorList>
    </citation>
    <scope>NUCLEOTIDE SEQUENCE [LARGE SCALE GENOMIC DNA]</scope>
    <source>
        <strain evidence="2 3">TCC</strain>
    </source>
</reference>
<feature type="region of interest" description="Disordered" evidence="1">
    <location>
        <begin position="52"/>
        <end position="71"/>
    </location>
</feature>
<protein>
    <submittedName>
        <fullName evidence="2">Uncharacterized protein</fullName>
    </submittedName>
</protein>
<accession>A0A2V2W6T8</accession>
<sequence>MVRVKAKARKGDDAFQTRKQKVGRKKLAPATATRAEVHARTLRVTTPSAIARTTSTRPSGKGTIRREKDASRRVERNCTRWQFRRKRCIMTSRSSFRIRGIIRRRLGLPASCHSSGQSKGTTRRWGQSPRRQVLELLNESDEALLNPIEILSAFTSALDAMLDTDNDVRRAALATLETILQPSPSSRDRGVRDEKVSPIESTVSASGRGRLTWTGPGRCCALLM</sequence>
<dbReference type="VEuPathDB" id="TriTrypDB:TCSYLVIO_007095"/>
<feature type="region of interest" description="Disordered" evidence="1">
    <location>
        <begin position="1"/>
        <end position="32"/>
    </location>
</feature>
<dbReference type="VEuPathDB" id="TriTrypDB:TcCL_Unassigned05986"/>
<dbReference type="VEuPathDB" id="TriTrypDB:TCDM_03062"/>
<evidence type="ECO:0000313" key="2">
    <source>
        <dbReference type="EMBL" id="PWV04231.1"/>
    </source>
</evidence>
<dbReference type="VEuPathDB" id="TriTrypDB:C3747_158g78"/>
<dbReference type="VEuPathDB" id="TriTrypDB:TcBrA4_0118550"/>
<comment type="caution">
    <text evidence="2">The sequence shown here is derived from an EMBL/GenBank/DDBJ whole genome shotgun (WGS) entry which is preliminary data.</text>
</comment>
<dbReference type="VEuPathDB" id="TriTrypDB:C4B63_26g315"/>
<dbReference type="EMBL" id="PRFC01000158">
    <property type="protein sequence ID" value="PWV04231.1"/>
    <property type="molecule type" value="Genomic_DNA"/>
</dbReference>
<feature type="compositionally biased region" description="Basic residues" evidence="1">
    <location>
        <begin position="18"/>
        <end position="27"/>
    </location>
</feature>
<organism evidence="2 3">
    <name type="scientific">Trypanosoma cruzi</name>
    <dbReference type="NCBI Taxonomy" id="5693"/>
    <lineage>
        <taxon>Eukaryota</taxon>
        <taxon>Discoba</taxon>
        <taxon>Euglenozoa</taxon>
        <taxon>Kinetoplastea</taxon>
        <taxon>Metakinetoplastina</taxon>
        <taxon>Trypanosomatida</taxon>
        <taxon>Trypanosomatidae</taxon>
        <taxon>Trypanosoma</taxon>
        <taxon>Schizotrypanum</taxon>
    </lineage>
</organism>
<dbReference type="VEuPathDB" id="TriTrypDB:BCY84_02010"/>
<gene>
    <name evidence="2" type="ORF">C3747_158g78</name>
</gene>
<dbReference type="AlphaFoldDB" id="A0A2V2W6T8"/>
<evidence type="ECO:0000313" key="3">
    <source>
        <dbReference type="Proteomes" id="UP000246078"/>
    </source>
</evidence>
<feature type="compositionally biased region" description="Basic and acidic residues" evidence="1">
    <location>
        <begin position="186"/>
        <end position="197"/>
    </location>
</feature>
<dbReference type="VEuPathDB" id="TriTrypDB:TcG_05293"/>
<feature type="region of interest" description="Disordered" evidence="1">
    <location>
        <begin position="182"/>
        <end position="203"/>
    </location>
</feature>
<dbReference type="Proteomes" id="UP000246078">
    <property type="component" value="Unassembled WGS sequence"/>
</dbReference>
<evidence type="ECO:0000256" key="1">
    <source>
        <dbReference type="SAM" id="MobiDB-lite"/>
    </source>
</evidence>
<dbReference type="VEuPathDB" id="TriTrypDB:TcCLB.504883.30"/>
<proteinExistence type="predicted"/>